<proteinExistence type="predicted"/>
<keyword evidence="2" id="KW-1185">Reference proteome</keyword>
<evidence type="ECO:0008006" key="3">
    <source>
        <dbReference type="Google" id="ProtNLM"/>
    </source>
</evidence>
<reference evidence="1 2" key="1">
    <citation type="submission" date="2016-02" db="EMBL/GenBank/DDBJ databases">
        <title>Anaerosporomusa subterraneum gen. nov., sp. nov., a spore-forming obligate anaerobe isolated from saprolite.</title>
        <authorList>
            <person name="Choi J.K."/>
            <person name="Shah M."/>
            <person name="Yee N."/>
        </authorList>
    </citation>
    <scope>NUCLEOTIDE SEQUENCE [LARGE SCALE GENOMIC DNA]</scope>
    <source>
        <strain evidence="1 2">RU4</strain>
    </source>
</reference>
<evidence type="ECO:0000313" key="1">
    <source>
        <dbReference type="EMBL" id="KYZ75107.1"/>
    </source>
</evidence>
<dbReference type="STRING" id="1794912.AXX12_13080"/>
<dbReference type="Proteomes" id="UP000076268">
    <property type="component" value="Unassembled WGS sequence"/>
</dbReference>
<organism evidence="1 2">
    <name type="scientific">Anaerosporomusa subterranea</name>
    <dbReference type="NCBI Taxonomy" id="1794912"/>
    <lineage>
        <taxon>Bacteria</taxon>
        <taxon>Bacillati</taxon>
        <taxon>Bacillota</taxon>
        <taxon>Negativicutes</taxon>
        <taxon>Acetonemataceae</taxon>
        <taxon>Anaerosporomusa</taxon>
    </lineage>
</organism>
<evidence type="ECO:0000313" key="2">
    <source>
        <dbReference type="Proteomes" id="UP000076268"/>
    </source>
</evidence>
<comment type="caution">
    <text evidence="1">The sequence shown here is derived from an EMBL/GenBank/DDBJ whole genome shotgun (WGS) entry which is preliminary data.</text>
</comment>
<sequence>MKNVYESVQVFFEEELTEPSIIAREWIEGFLRQKAWSGSADKELRDIWKQLKALQIYLSYTHYQSLDELVAEDYADAIRWLDLNASGFKASLKSVRHFLAVLDEFYQYLLSRKLIHETLELQVAAEQIAGGKRLNLSISSTDGEGNSNSDSATSNAQIPLLPEVGGAIPGTMEKIMLKMGSYFQREDYDEEFHRALYLYVGPLQAIPPLEEDSFSDFWIGFWDYFLFDYHMRQDDLSPVEHYLRSKNRISGVEKTVLQHLSKARYMVFYIQRIIDAEWVECVNLLTDETFRLPYPDFDYKMMKRLLFFGHVFDNGSFATNYIASLEVSVNLRQRVKQEVLRLKELFDIQQPGASWSTFLARHCLAVRHTITLLTTFAKLNVTIVNDSLPVPARPDVIRASDPRVTEQLKQLMPKYGFSSHDLVLAESLWHDFCQVSDVKMRKSGAWTAAVISCYAMMNTPFSVSVDDLADEGGVSVASVYTNRRRLSEALGLRQHDPRYLSEEGILLLLYSS</sequence>
<dbReference type="RefSeq" id="WP_066244539.1">
    <property type="nucleotide sequence ID" value="NZ_LSGP01000025.1"/>
</dbReference>
<dbReference type="EMBL" id="LSGP01000025">
    <property type="protein sequence ID" value="KYZ75107.1"/>
    <property type="molecule type" value="Genomic_DNA"/>
</dbReference>
<gene>
    <name evidence="1" type="ORF">AXX12_13080</name>
</gene>
<protein>
    <recommendedName>
        <fullName evidence="3">Core-binding (CB) domain-containing protein</fullName>
    </recommendedName>
</protein>
<name>A0A154BM96_ANASB</name>
<accession>A0A154BM96</accession>
<dbReference type="AlphaFoldDB" id="A0A154BM96"/>
<dbReference type="OrthoDB" id="2375094at2"/>